<reference evidence="3 4" key="1">
    <citation type="submission" date="2022-09" db="EMBL/GenBank/DDBJ databases">
        <title>Xylan utilization by haloarchaea-nanohaloarchaea associations.</title>
        <authorList>
            <person name="Yakimov M."/>
        </authorList>
    </citation>
    <scope>NUCLEOTIDE SEQUENCE [LARGE SCALE GENOMIC DNA]</scope>
    <source>
        <strain evidence="3 4">SVXNc</strain>
    </source>
</reference>
<evidence type="ECO:0000256" key="1">
    <source>
        <dbReference type="ARBA" id="ARBA00008164"/>
    </source>
</evidence>
<dbReference type="Proteomes" id="UP001218034">
    <property type="component" value="Chromosome"/>
</dbReference>
<dbReference type="PRINTS" id="PR00721">
    <property type="entry name" value="STOMATIN"/>
</dbReference>
<name>A0ABY8CFM6_9ARCH</name>
<gene>
    <name evidence="3" type="primary">hflC</name>
    <name evidence="3" type="ORF">SVXNc_0485</name>
</gene>
<accession>A0ABY8CFM6</accession>
<dbReference type="EMBL" id="CP104395">
    <property type="protein sequence ID" value="WEL19505.1"/>
    <property type="molecule type" value="Genomic_DNA"/>
</dbReference>
<proteinExistence type="inferred from homology"/>
<dbReference type="RefSeq" id="WP_347722374.1">
    <property type="nucleotide sequence ID" value="NZ_CP104395.1"/>
</dbReference>
<protein>
    <submittedName>
        <fullName evidence="3">Membrane protease subunit, stomatin/prohibitin-like</fullName>
    </submittedName>
</protein>
<evidence type="ECO:0000259" key="2">
    <source>
        <dbReference type="SMART" id="SM00244"/>
    </source>
</evidence>
<dbReference type="SUPFAM" id="SSF117892">
    <property type="entry name" value="Band 7/SPFH domain"/>
    <property type="match status" value="1"/>
</dbReference>
<dbReference type="GeneID" id="90589921"/>
<dbReference type="InterPro" id="IPR001972">
    <property type="entry name" value="Stomatin_HflK_fam"/>
</dbReference>
<dbReference type="Gene3D" id="3.30.479.30">
    <property type="entry name" value="Band 7 domain"/>
    <property type="match status" value="1"/>
</dbReference>
<dbReference type="SMART" id="SM00244">
    <property type="entry name" value="PHB"/>
    <property type="match status" value="1"/>
</dbReference>
<organism evidence="3 4">
    <name type="scientific">Candidatus Nanohalococcus occultus</name>
    <dbReference type="NCBI Taxonomy" id="2978047"/>
    <lineage>
        <taxon>Archaea</taxon>
        <taxon>Candidatus Nanohalarchaeota</taxon>
        <taxon>Candidatus Nanohalarchaeota incertae sedis</taxon>
        <taxon>Candidatus Nanohalococcus</taxon>
    </lineage>
</organism>
<dbReference type="InterPro" id="IPR001107">
    <property type="entry name" value="Band_7"/>
</dbReference>
<dbReference type="PANTHER" id="PTHR10264">
    <property type="entry name" value="BAND 7 PROTEIN-RELATED"/>
    <property type="match status" value="1"/>
</dbReference>
<evidence type="ECO:0000313" key="3">
    <source>
        <dbReference type="EMBL" id="WEL19505.1"/>
    </source>
</evidence>
<evidence type="ECO:0000313" key="4">
    <source>
        <dbReference type="Proteomes" id="UP001218034"/>
    </source>
</evidence>
<dbReference type="InterPro" id="IPR043202">
    <property type="entry name" value="Band-7_stomatin-like"/>
</dbReference>
<feature type="domain" description="Band 7" evidence="2">
    <location>
        <begin position="8"/>
        <end position="169"/>
    </location>
</feature>
<dbReference type="InterPro" id="IPR036013">
    <property type="entry name" value="Band_7/SPFH_dom_sf"/>
</dbReference>
<keyword evidence="4" id="KW-1185">Reference proteome</keyword>
<dbReference type="PANTHER" id="PTHR10264:SF19">
    <property type="entry name" value="AT06885P-RELATED"/>
    <property type="match status" value="1"/>
</dbReference>
<dbReference type="Pfam" id="PF01145">
    <property type="entry name" value="Band_7"/>
    <property type="match status" value="1"/>
</dbReference>
<sequence length="277" mass="31233">MSSISGPFPFFMNDEWERSIVLRFGSYNRSRKSGLHFKIPFIEKPVTVPVYEDSVDVMKQEAITRDNVPVEVDGVVFFEVKDTTEDVKDAIVNVGDYSKQTLNYATSILRDLVGKKQLDDLLQRRDEIGDEIQKKLDEKTDSFGVNVLDVEIQNINLPEKMERAMAAEAEAERDRRARRTNAQGELEAAVKLRQASEIIGEKGYRMRTLQTLDSVAAENSTIVTFPTELIGGMASGEDEAGLQQILDKVSDIDLSKFDIGNLEDMNTRDIEDSLDEI</sequence>
<dbReference type="Gene3D" id="6.10.250.2090">
    <property type="match status" value="1"/>
</dbReference>
<comment type="similarity">
    <text evidence="1">Belongs to the band 7/mec-2 family.</text>
</comment>